<name>A0A420WDC7_9PROT</name>
<dbReference type="Proteomes" id="UP000282211">
    <property type="component" value="Unassembled WGS sequence"/>
</dbReference>
<evidence type="ECO:0000313" key="3">
    <source>
        <dbReference type="Proteomes" id="UP000282211"/>
    </source>
</evidence>
<feature type="domain" description="ParB-like N-terminal" evidence="1">
    <location>
        <begin position="131"/>
        <end position="221"/>
    </location>
</feature>
<proteinExistence type="predicted"/>
<evidence type="ECO:0000259" key="1">
    <source>
        <dbReference type="SMART" id="SM00470"/>
    </source>
</evidence>
<dbReference type="SUPFAM" id="SSF110849">
    <property type="entry name" value="ParB/Sulfiredoxin"/>
    <property type="match status" value="1"/>
</dbReference>
<dbReference type="Pfam" id="PF02195">
    <property type="entry name" value="ParB_N"/>
    <property type="match status" value="1"/>
</dbReference>
<dbReference type="InParanoid" id="A0A420WDC7"/>
<dbReference type="OrthoDB" id="7876417at2"/>
<dbReference type="AlphaFoldDB" id="A0A420WDC7"/>
<keyword evidence="3" id="KW-1185">Reference proteome</keyword>
<reference evidence="2 3" key="1">
    <citation type="submission" date="2018-10" db="EMBL/GenBank/DDBJ databases">
        <title>Genomic Encyclopedia of Type Strains, Phase IV (KMG-IV): sequencing the most valuable type-strain genomes for metagenomic binning, comparative biology and taxonomic classification.</title>
        <authorList>
            <person name="Goeker M."/>
        </authorList>
    </citation>
    <scope>NUCLEOTIDE SEQUENCE [LARGE SCALE GENOMIC DNA]</scope>
    <source>
        <strain evidence="2 3">DSM 22008</strain>
    </source>
</reference>
<comment type="caution">
    <text evidence="2">The sequence shown here is derived from an EMBL/GenBank/DDBJ whole genome shotgun (WGS) entry which is preliminary data.</text>
</comment>
<gene>
    <name evidence="2" type="ORF">DES40_1788</name>
</gene>
<dbReference type="Gene3D" id="3.90.1530.10">
    <property type="entry name" value="Conserved hypothetical protein from pyrococcus furiosus pfu- 392566-001, ParB domain"/>
    <property type="match status" value="1"/>
</dbReference>
<dbReference type="InterPro" id="IPR036086">
    <property type="entry name" value="ParB/Sulfiredoxin_sf"/>
</dbReference>
<dbReference type="InterPro" id="IPR003115">
    <property type="entry name" value="ParB_N"/>
</dbReference>
<dbReference type="EMBL" id="RBII01000002">
    <property type="protein sequence ID" value="RKQ69011.1"/>
    <property type="molecule type" value="Genomic_DNA"/>
</dbReference>
<accession>A0A420WDC7</accession>
<dbReference type="Gene3D" id="2.180.10.10">
    <property type="entry name" value="RHS repeat-associated core"/>
    <property type="match status" value="1"/>
</dbReference>
<evidence type="ECO:0000313" key="2">
    <source>
        <dbReference type="EMBL" id="RKQ69011.1"/>
    </source>
</evidence>
<dbReference type="SMART" id="SM00470">
    <property type="entry name" value="ParB"/>
    <property type="match status" value="1"/>
</dbReference>
<protein>
    <submittedName>
        <fullName evidence="2">ParB-like nuclease family protein</fullName>
    </submittedName>
</protein>
<sequence length="225" mass="23707">MSIDPVTFLDTGNPSYFNRYRYCANDPVNCTDPSGQSDWISNIFTEMFAADTSSAVGDYVAMGQRSGGIDGGQTLNVNDASLGDRIAGAGAPAALDGAIEGYVQSQAFAVSEVAVGGMAARTVISSADDVVKMSPKLLLSRQGRNEMTNSAVKRIAKSMRKDGYVGEPISGVNVNGNVIIEDGHHRAKAAIRAGLDEVPVRVREPANATEASEYINDAANANWGR</sequence>
<organism evidence="2 3">
    <name type="scientific">Litorimonas taeanensis</name>
    <dbReference type="NCBI Taxonomy" id="568099"/>
    <lineage>
        <taxon>Bacteria</taxon>
        <taxon>Pseudomonadati</taxon>
        <taxon>Pseudomonadota</taxon>
        <taxon>Alphaproteobacteria</taxon>
        <taxon>Maricaulales</taxon>
        <taxon>Robiginitomaculaceae</taxon>
    </lineage>
</organism>
<dbReference type="RefSeq" id="WP_147405884.1">
    <property type="nucleotide sequence ID" value="NZ_RBII01000002.1"/>
</dbReference>